<evidence type="ECO:0000256" key="2">
    <source>
        <dbReference type="ARBA" id="ARBA00022741"/>
    </source>
</evidence>
<dbReference type="AlphaFoldDB" id="A0AAP6C523"/>
<proteinExistence type="predicted"/>
<dbReference type="SUPFAM" id="SSF52540">
    <property type="entry name" value="P-loop containing nucleoside triphosphate hydrolases"/>
    <property type="match status" value="1"/>
</dbReference>
<dbReference type="PANTHER" id="PTHR42939">
    <property type="entry name" value="ABC TRANSPORTER ATP-BINDING PROTEIN ALBC-RELATED"/>
    <property type="match status" value="1"/>
</dbReference>
<dbReference type="InterPro" id="IPR003439">
    <property type="entry name" value="ABC_transporter-like_ATP-bd"/>
</dbReference>
<dbReference type="SMART" id="SM00382">
    <property type="entry name" value="AAA"/>
    <property type="match status" value="1"/>
</dbReference>
<dbReference type="InterPro" id="IPR051782">
    <property type="entry name" value="ABC_Transporter_VariousFunc"/>
</dbReference>
<dbReference type="PANTHER" id="PTHR42939:SF3">
    <property type="entry name" value="ABC TRANSPORTER ATP-BINDING COMPONENT"/>
    <property type="match status" value="1"/>
</dbReference>
<protein>
    <submittedName>
        <fullName evidence="5">ABC transporter ATP-binding protein</fullName>
    </submittedName>
</protein>
<evidence type="ECO:0000259" key="4">
    <source>
        <dbReference type="PROSITE" id="PS50893"/>
    </source>
</evidence>
<feature type="domain" description="ABC transporter" evidence="4">
    <location>
        <begin position="3"/>
        <end position="224"/>
    </location>
</feature>
<dbReference type="EMBL" id="JASOLY010000031">
    <property type="protein sequence ID" value="MDK6869360.1"/>
    <property type="molecule type" value="Genomic_DNA"/>
</dbReference>
<dbReference type="Gene3D" id="3.40.50.300">
    <property type="entry name" value="P-loop containing nucleotide triphosphate hydrolases"/>
    <property type="match status" value="1"/>
</dbReference>
<keyword evidence="2" id="KW-0547">Nucleotide-binding</keyword>
<dbReference type="InterPro" id="IPR027417">
    <property type="entry name" value="P-loop_NTPase"/>
</dbReference>
<dbReference type="InterPro" id="IPR003593">
    <property type="entry name" value="AAA+_ATPase"/>
</dbReference>
<gene>
    <name evidence="5" type="ORF">QP354_09860</name>
</gene>
<reference evidence="5" key="1">
    <citation type="submission" date="2023-05" db="EMBL/GenBank/DDBJ databases">
        <title>Cataloging the Phylogenetic Diversity of Human Bladder Bacteria.</title>
        <authorList>
            <person name="Du J."/>
        </authorList>
    </citation>
    <scope>NUCLEOTIDE SEQUENCE</scope>
    <source>
        <strain evidence="5">UMB6975B</strain>
    </source>
</reference>
<evidence type="ECO:0000313" key="6">
    <source>
        <dbReference type="Proteomes" id="UP001232113"/>
    </source>
</evidence>
<dbReference type="GO" id="GO:0016887">
    <property type="term" value="F:ATP hydrolysis activity"/>
    <property type="evidence" value="ECO:0007669"/>
    <property type="project" value="InterPro"/>
</dbReference>
<name>A0AAP6C523_9LACO</name>
<dbReference type="PROSITE" id="PS50893">
    <property type="entry name" value="ABC_TRANSPORTER_2"/>
    <property type="match status" value="1"/>
</dbReference>
<dbReference type="Pfam" id="PF00005">
    <property type="entry name" value="ABC_tran"/>
    <property type="match status" value="1"/>
</dbReference>
<dbReference type="Proteomes" id="UP001232113">
    <property type="component" value="Unassembled WGS sequence"/>
</dbReference>
<keyword evidence="1" id="KW-0813">Transport</keyword>
<dbReference type="RefSeq" id="WP_020807108.1">
    <property type="nucleotide sequence ID" value="NZ_BEXI01000004.1"/>
</dbReference>
<evidence type="ECO:0000313" key="5">
    <source>
        <dbReference type="EMBL" id="MDK6869360.1"/>
    </source>
</evidence>
<dbReference type="CDD" id="cd03230">
    <property type="entry name" value="ABC_DR_subfamily_A"/>
    <property type="match status" value="1"/>
</dbReference>
<evidence type="ECO:0000256" key="1">
    <source>
        <dbReference type="ARBA" id="ARBA00022448"/>
    </source>
</evidence>
<comment type="caution">
    <text evidence="5">The sequence shown here is derived from an EMBL/GenBank/DDBJ whole genome shotgun (WGS) entry which is preliminary data.</text>
</comment>
<accession>A0AAP6C523</accession>
<keyword evidence="3 5" id="KW-0067">ATP-binding</keyword>
<organism evidence="5 6">
    <name type="scientific">Lactobacillus paragasseri</name>
    <dbReference type="NCBI Taxonomy" id="2107999"/>
    <lineage>
        <taxon>Bacteria</taxon>
        <taxon>Bacillati</taxon>
        <taxon>Bacillota</taxon>
        <taxon>Bacilli</taxon>
        <taxon>Lactobacillales</taxon>
        <taxon>Lactobacillaceae</taxon>
        <taxon>Lactobacillus</taxon>
    </lineage>
</organism>
<evidence type="ECO:0000256" key="3">
    <source>
        <dbReference type="ARBA" id="ARBA00022840"/>
    </source>
</evidence>
<sequence length="230" mass="26330">MIKKKNDVLLSINDGNYYVANFALKHINIDINRGDIVGIIGKNGAGKTTLLNLLAGIYIWKKGNIIRNVTNVGYCFDDLSVPMDLNIRELKRIFKKLIYNWDSDFFEFLLKKLKLPQDKPCKTFSKGMKMQLNVAIALSHHAELLILDEVTAGLDILVRRNLINLVFNYSQKYNVPIVLTTHNLADVANLCTKFVLVNNGKVKLKEKTEHQTGKDIEKMFYDFLESENYS</sequence>
<dbReference type="GO" id="GO:0005524">
    <property type="term" value="F:ATP binding"/>
    <property type="evidence" value="ECO:0007669"/>
    <property type="project" value="UniProtKB-KW"/>
</dbReference>